<dbReference type="Pfam" id="PF02050">
    <property type="entry name" value="FliJ"/>
    <property type="match status" value="1"/>
</dbReference>
<dbReference type="PANTHER" id="PTHR38786:SF1">
    <property type="entry name" value="FLAGELLAR FLIJ PROTEIN"/>
    <property type="match status" value="1"/>
</dbReference>
<keyword evidence="11" id="KW-0966">Cell projection</keyword>
<evidence type="ECO:0000256" key="10">
    <source>
        <dbReference type="ARBA" id="ARBA00023225"/>
    </source>
</evidence>
<dbReference type="InterPro" id="IPR053716">
    <property type="entry name" value="Flag_assembly_chemotaxis_eff"/>
</dbReference>
<name>A0A545U3V6_9GAMM</name>
<keyword evidence="4" id="KW-0813">Transport</keyword>
<dbReference type="Gene3D" id="1.10.287.1700">
    <property type="match status" value="1"/>
</dbReference>
<gene>
    <name evidence="11" type="primary">fliJ</name>
    <name evidence="11" type="ORF">FKG94_05755</name>
</gene>
<keyword evidence="5" id="KW-1003">Cell membrane</keyword>
<dbReference type="RefSeq" id="WP_142903247.1">
    <property type="nucleotide sequence ID" value="NZ_ML660089.1"/>
</dbReference>
<evidence type="ECO:0000313" key="11">
    <source>
        <dbReference type="EMBL" id="TQV84167.1"/>
    </source>
</evidence>
<reference evidence="11 12" key="1">
    <citation type="submission" date="2019-06" db="EMBL/GenBank/DDBJ databases">
        <title>Whole genome sequence for Cellvibrionaceae sp. R142.</title>
        <authorList>
            <person name="Wang G."/>
        </authorList>
    </citation>
    <scope>NUCLEOTIDE SEQUENCE [LARGE SCALE GENOMIC DNA]</scope>
    <source>
        <strain evidence="11 12">R142</strain>
    </source>
</reference>
<keyword evidence="8" id="KW-0653">Protein transport</keyword>
<dbReference type="GO" id="GO:0005886">
    <property type="term" value="C:plasma membrane"/>
    <property type="evidence" value="ECO:0007669"/>
    <property type="project" value="UniProtKB-SubCell"/>
</dbReference>
<dbReference type="GO" id="GO:0044781">
    <property type="term" value="P:bacterial-type flagellum organization"/>
    <property type="evidence" value="ECO:0007669"/>
    <property type="project" value="UniProtKB-KW"/>
</dbReference>
<accession>A0A545U3V6</accession>
<dbReference type="NCBIfam" id="TIGR02473">
    <property type="entry name" value="flagell_FliJ"/>
    <property type="match status" value="1"/>
</dbReference>
<comment type="caution">
    <text evidence="11">The sequence shown here is derived from an EMBL/GenBank/DDBJ whole genome shotgun (WGS) entry which is preliminary data.</text>
</comment>
<evidence type="ECO:0000256" key="5">
    <source>
        <dbReference type="ARBA" id="ARBA00022475"/>
    </source>
</evidence>
<keyword evidence="6" id="KW-0145">Chemotaxis</keyword>
<dbReference type="PANTHER" id="PTHR38786">
    <property type="entry name" value="FLAGELLAR FLIJ PROTEIN"/>
    <property type="match status" value="1"/>
</dbReference>
<dbReference type="GO" id="GO:0071973">
    <property type="term" value="P:bacterial-type flagellum-dependent cell motility"/>
    <property type="evidence" value="ECO:0007669"/>
    <property type="project" value="InterPro"/>
</dbReference>
<evidence type="ECO:0000256" key="8">
    <source>
        <dbReference type="ARBA" id="ARBA00022927"/>
    </source>
</evidence>
<keyword evidence="12" id="KW-1185">Reference proteome</keyword>
<dbReference type="InterPro" id="IPR052570">
    <property type="entry name" value="FliJ"/>
</dbReference>
<evidence type="ECO:0000256" key="6">
    <source>
        <dbReference type="ARBA" id="ARBA00022500"/>
    </source>
</evidence>
<evidence type="ECO:0000313" key="12">
    <source>
        <dbReference type="Proteomes" id="UP000319732"/>
    </source>
</evidence>
<keyword evidence="11" id="KW-0969">Cilium</keyword>
<comment type="subcellular location">
    <subcellularLocation>
        <location evidence="1">Cell membrane</location>
        <topology evidence="1">Peripheral membrane protein</topology>
        <orientation evidence="1">Cytoplasmic side</orientation>
    </subcellularLocation>
</comment>
<dbReference type="Proteomes" id="UP000319732">
    <property type="component" value="Unassembled WGS sequence"/>
</dbReference>
<proteinExistence type="inferred from homology"/>
<keyword evidence="10" id="KW-1006">Bacterial flagellum protein export</keyword>
<evidence type="ECO:0000256" key="9">
    <source>
        <dbReference type="ARBA" id="ARBA00023136"/>
    </source>
</evidence>
<evidence type="ECO:0000256" key="1">
    <source>
        <dbReference type="ARBA" id="ARBA00004413"/>
    </source>
</evidence>
<evidence type="ECO:0000256" key="2">
    <source>
        <dbReference type="ARBA" id="ARBA00010004"/>
    </source>
</evidence>
<dbReference type="AlphaFoldDB" id="A0A545U3V6"/>
<organism evidence="11 12">
    <name type="scientific">Exilibacterium tricleocarpae</name>
    <dbReference type="NCBI Taxonomy" id="2591008"/>
    <lineage>
        <taxon>Bacteria</taxon>
        <taxon>Pseudomonadati</taxon>
        <taxon>Pseudomonadota</taxon>
        <taxon>Gammaproteobacteria</taxon>
        <taxon>Cellvibrionales</taxon>
        <taxon>Cellvibrionaceae</taxon>
        <taxon>Exilibacterium</taxon>
    </lineage>
</organism>
<keyword evidence="11" id="KW-0282">Flagellum</keyword>
<keyword evidence="9" id="KW-0472">Membrane</keyword>
<comment type="similarity">
    <text evidence="2">Belongs to the FliJ family.</text>
</comment>
<dbReference type="GO" id="GO:0006935">
    <property type="term" value="P:chemotaxis"/>
    <property type="evidence" value="ECO:0007669"/>
    <property type="project" value="UniProtKB-KW"/>
</dbReference>
<protein>
    <recommendedName>
        <fullName evidence="3">Flagellar FliJ protein</fullName>
    </recommendedName>
</protein>
<dbReference type="EMBL" id="VHSG01000006">
    <property type="protein sequence ID" value="TQV84167.1"/>
    <property type="molecule type" value="Genomic_DNA"/>
</dbReference>
<keyword evidence="7" id="KW-1005">Bacterial flagellum biogenesis</keyword>
<sequence length="146" mass="17763">MARSWQRLQIVLTLAEREERTAGSDLEQARRQLCTEEQQLEQLHRYRRDYTARIDDRRQGLRAEALIADRDFLHRLCHIESAQLSTVQRRRRHVEGLQQIWQQKHHYTKAVAQWLERLRRAETRELDQREQRLLDDLVTRTLGRET</sequence>
<evidence type="ECO:0000256" key="3">
    <source>
        <dbReference type="ARBA" id="ARBA00020392"/>
    </source>
</evidence>
<dbReference type="GO" id="GO:0015031">
    <property type="term" value="P:protein transport"/>
    <property type="evidence" value="ECO:0007669"/>
    <property type="project" value="UniProtKB-KW"/>
</dbReference>
<dbReference type="InterPro" id="IPR012823">
    <property type="entry name" value="Flagell_FliJ"/>
</dbReference>
<evidence type="ECO:0000256" key="7">
    <source>
        <dbReference type="ARBA" id="ARBA00022795"/>
    </source>
</evidence>
<evidence type="ECO:0000256" key="4">
    <source>
        <dbReference type="ARBA" id="ARBA00022448"/>
    </source>
</evidence>
<dbReference type="GO" id="GO:0009288">
    <property type="term" value="C:bacterial-type flagellum"/>
    <property type="evidence" value="ECO:0007669"/>
    <property type="project" value="InterPro"/>
</dbReference>